<evidence type="ECO:0000256" key="3">
    <source>
        <dbReference type="ARBA" id="ARBA00022771"/>
    </source>
</evidence>
<dbReference type="PANTHER" id="PTHR46481:SF10">
    <property type="entry name" value="ZINC FINGER BED DOMAIN-CONTAINING PROTEIN 39"/>
    <property type="match status" value="1"/>
</dbReference>
<dbReference type="EMBL" id="CP136898">
    <property type="protein sequence ID" value="WOL20181.1"/>
    <property type="molecule type" value="Genomic_DNA"/>
</dbReference>
<evidence type="ECO:0000256" key="1">
    <source>
        <dbReference type="ARBA" id="ARBA00004123"/>
    </source>
</evidence>
<name>A0AAQ3QP86_9LILI</name>
<dbReference type="SUPFAM" id="SSF53098">
    <property type="entry name" value="Ribonuclease H-like"/>
    <property type="match status" value="1"/>
</dbReference>
<keyword evidence="7" id="KW-1185">Reference proteome</keyword>
<dbReference type="InterPro" id="IPR052035">
    <property type="entry name" value="ZnF_BED_domain_contain"/>
</dbReference>
<protein>
    <submittedName>
        <fullName evidence="6">Zinc finger BED domain-containing protein RICESLEEPER 2-like</fullName>
    </submittedName>
</protein>
<evidence type="ECO:0000313" key="6">
    <source>
        <dbReference type="EMBL" id="WOL20181.1"/>
    </source>
</evidence>
<evidence type="ECO:0000256" key="2">
    <source>
        <dbReference type="ARBA" id="ARBA00022723"/>
    </source>
</evidence>
<proteinExistence type="predicted"/>
<accession>A0AAQ3QP86</accession>
<keyword evidence="4" id="KW-0862">Zinc</keyword>
<organism evidence="6 7">
    <name type="scientific">Canna indica</name>
    <name type="common">Indian-shot</name>
    <dbReference type="NCBI Taxonomy" id="4628"/>
    <lineage>
        <taxon>Eukaryota</taxon>
        <taxon>Viridiplantae</taxon>
        <taxon>Streptophyta</taxon>
        <taxon>Embryophyta</taxon>
        <taxon>Tracheophyta</taxon>
        <taxon>Spermatophyta</taxon>
        <taxon>Magnoliopsida</taxon>
        <taxon>Liliopsida</taxon>
        <taxon>Zingiberales</taxon>
        <taxon>Cannaceae</taxon>
        <taxon>Canna</taxon>
    </lineage>
</organism>
<keyword evidence="5" id="KW-0539">Nucleus</keyword>
<dbReference type="GO" id="GO:0005634">
    <property type="term" value="C:nucleus"/>
    <property type="evidence" value="ECO:0007669"/>
    <property type="project" value="UniProtKB-SubCell"/>
</dbReference>
<comment type="subcellular location">
    <subcellularLocation>
        <location evidence="1">Nucleus</location>
    </subcellularLocation>
</comment>
<dbReference type="AlphaFoldDB" id="A0AAQ3QP86"/>
<dbReference type="GO" id="GO:0008270">
    <property type="term" value="F:zinc ion binding"/>
    <property type="evidence" value="ECO:0007669"/>
    <property type="project" value="UniProtKB-KW"/>
</dbReference>
<sequence length="227" mass="26094">MWGFQYANFEFQKISRKTTRSDCLAIYEAEKKQLNVLLQSMSKISLITDMWKSSNQVAKYMVIIGHFIDAGWNLQKRVLGFVKVLAPRCEIDVVNAIFKCLKAWGIKNKVFSVSVDNASYNDSCLRALKDSILDSSSLPAGGSLFHVRCCTYILNLLVQDGHGRIKDIIHNVRGSVMYINYNDSRLKSFCDIVEQKRLKEKKHIIDCPTRWNSTYKMSEVQETHLLL</sequence>
<dbReference type="PANTHER" id="PTHR46481">
    <property type="entry name" value="ZINC FINGER BED DOMAIN-CONTAINING PROTEIN 4"/>
    <property type="match status" value="1"/>
</dbReference>
<evidence type="ECO:0000313" key="7">
    <source>
        <dbReference type="Proteomes" id="UP001327560"/>
    </source>
</evidence>
<evidence type="ECO:0000256" key="4">
    <source>
        <dbReference type="ARBA" id="ARBA00022833"/>
    </source>
</evidence>
<dbReference type="Proteomes" id="UP001327560">
    <property type="component" value="Chromosome 9"/>
</dbReference>
<dbReference type="InterPro" id="IPR012337">
    <property type="entry name" value="RNaseH-like_sf"/>
</dbReference>
<reference evidence="6 7" key="1">
    <citation type="submission" date="2023-10" db="EMBL/GenBank/DDBJ databases">
        <title>Chromosome-scale genome assembly provides insights into flower coloration mechanisms of Canna indica.</title>
        <authorList>
            <person name="Li C."/>
        </authorList>
    </citation>
    <scope>NUCLEOTIDE SEQUENCE [LARGE SCALE GENOMIC DNA]</scope>
    <source>
        <tissue evidence="6">Flower</tissue>
    </source>
</reference>
<gene>
    <name evidence="6" type="ORF">Cni_G28984</name>
</gene>
<evidence type="ECO:0000256" key="5">
    <source>
        <dbReference type="ARBA" id="ARBA00023242"/>
    </source>
</evidence>
<keyword evidence="3" id="KW-0863">Zinc-finger</keyword>
<keyword evidence="2" id="KW-0479">Metal-binding</keyword>